<evidence type="ECO:0000313" key="1">
    <source>
        <dbReference type="EMBL" id="PWC10500.1"/>
    </source>
</evidence>
<reference evidence="1 2" key="1">
    <citation type="submission" date="2018-04" db="EMBL/GenBank/DDBJ databases">
        <title>Brenneria corticis sp.nov.</title>
        <authorList>
            <person name="Li Y."/>
        </authorList>
    </citation>
    <scope>NUCLEOTIDE SEQUENCE [LARGE SCALE GENOMIC DNA]</scope>
    <source>
        <strain evidence="1 2">CFCC 11842</strain>
    </source>
</reference>
<gene>
    <name evidence="1" type="ORF">DDT56_21535</name>
</gene>
<keyword evidence="2" id="KW-1185">Reference proteome</keyword>
<accession>A0A2U1TM48</accession>
<organism evidence="1 2">
    <name type="scientific">Brenneria corticis</name>
    <dbReference type="NCBI Taxonomy" id="2173106"/>
    <lineage>
        <taxon>Bacteria</taxon>
        <taxon>Pseudomonadati</taxon>
        <taxon>Pseudomonadota</taxon>
        <taxon>Gammaproteobacteria</taxon>
        <taxon>Enterobacterales</taxon>
        <taxon>Pectobacteriaceae</taxon>
        <taxon>Brenneria</taxon>
    </lineage>
</organism>
<sequence>MAKFPINAIVKLNQPHATGKGVVMAIYPEHEDKPVSYLVDWDDGGRGIHDENKLCWAAITHPVLHRN</sequence>
<name>A0A2U1TM48_9GAMM</name>
<dbReference type="Proteomes" id="UP000296159">
    <property type="component" value="Unassembled WGS sequence"/>
</dbReference>
<proteinExistence type="predicted"/>
<evidence type="ECO:0000313" key="2">
    <source>
        <dbReference type="Proteomes" id="UP000296159"/>
    </source>
</evidence>
<dbReference type="EMBL" id="QDKH01000036">
    <property type="protein sequence ID" value="PWC10500.1"/>
    <property type="molecule type" value="Genomic_DNA"/>
</dbReference>
<comment type="caution">
    <text evidence="1">The sequence shown here is derived from an EMBL/GenBank/DDBJ whole genome shotgun (WGS) entry which is preliminary data.</text>
</comment>
<dbReference type="AlphaFoldDB" id="A0A2U1TM48"/>
<dbReference type="RefSeq" id="WP_136168418.1">
    <property type="nucleotide sequence ID" value="NZ_KZ819098.1"/>
</dbReference>
<protein>
    <submittedName>
        <fullName evidence="1">Uncharacterized protein</fullName>
    </submittedName>
</protein>